<evidence type="ECO:0008006" key="6">
    <source>
        <dbReference type="Google" id="ProtNLM"/>
    </source>
</evidence>
<keyword evidence="4" id="KW-1185">Reference proteome</keyword>
<dbReference type="Proteomes" id="UP000190962">
    <property type="component" value="Unassembled WGS sequence"/>
</dbReference>
<dbReference type="EMBL" id="MPNX01000013">
    <property type="protein sequence ID" value="OOY34604.1"/>
    <property type="molecule type" value="Genomic_DNA"/>
</dbReference>
<organism evidence="2 4">
    <name type="scientific">Solemya velum gill symbiont</name>
    <dbReference type="NCBI Taxonomy" id="2340"/>
    <lineage>
        <taxon>Bacteria</taxon>
        <taxon>Pseudomonadati</taxon>
        <taxon>Pseudomonadota</taxon>
        <taxon>Gammaproteobacteria</taxon>
        <taxon>sulfur-oxidizing symbionts</taxon>
    </lineage>
</organism>
<feature type="chain" id="PRO_5010611196" description="Lipoprotein" evidence="1">
    <location>
        <begin position="21"/>
        <end position="126"/>
    </location>
</feature>
<name>A0A0B0H8G9_SOVGS</name>
<keyword evidence="1" id="KW-0732">Signal</keyword>
<gene>
    <name evidence="3" type="ORF">BOV88_09120</name>
    <name evidence="2" type="ORF">JV46_08700</name>
</gene>
<comment type="caution">
    <text evidence="2">The sequence shown here is derived from an EMBL/GenBank/DDBJ whole genome shotgun (WGS) entry which is preliminary data.</text>
</comment>
<dbReference type="eggNOG" id="ENOG50330GE">
    <property type="taxonomic scope" value="Bacteria"/>
</dbReference>
<evidence type="ECO:0000313" key="2">
    <source>
        <dbReference type="EMBL" id="KHF24942.1"/>
    </source>
</evidence>
<evidence type="ECO:0000313" key="5">
    <source>
        <dbReference type="Proteomes" id="UP000190962"/>
    </source>
</evidence>
<sequence>MKRLLVLVVMSMLLGGCVLPTEKGNVKEADPDNRNHFDKVTLRPGDSAICMEEPCAVYFVMPSGDGELTIKGNNVYPEAFPAGQTVFLGSYWGGSYTFHAEGTETPVSYLTVIRSGGGDGDFSSGR</sequence>
<accession>A0A0B0H8G9</accession>
<evidence type="ECO:0000313" key="3">
    <source>
        <dbReference type="EMBL" id="OOY34604.1"/>
    </source>
</evidence>
<dbReference type="OrthoDB" id="5770267at2"/>
<dbReference type="AlphaFoldDB" id="A0A0B0H8G9"/>
<evidence type="ECO:0000313" key="4">
    <source>
        <dbReference type="Proteomes" id="UP000030856"/>
    </source>
</evidence>
<dbReference type="EMBL" id="JRAA01000002">
    <property type="protein sequence ID" value="KHF24942.1"/>
    <property type="molecule type" value="Genomic_DNA"/>
</dbReference>
<dbReference type="GeneID" id="86992183"/>
<protein>
    <recommendedName>
        <fullName evidence="6">Lipoprotein</fullName>
    </recommendedName>
</protein>
<dbReference type="RefSeq" id="WP_043117172.1">
    <property type="nucleotide sequence ID" value="NZ_JRAA01000002.1"/>
</dbReference>
<proteinExistence type="predicted"/>
<evidence type="ECO:0000256" key="1">
    <source>
        <dbReference type="SAM" id="SignalP"/>
    </source>
</evidence>
<reference evidence="3 5" key="2">
    <citation type="submission" date="2016-11" db="EMBL/GenBank/DDBJ databases">
        <title>Mixed transmission modes and dynamic genome evolution in an obligate animal-bacterial symbiosis.</title>
        <authorList>
            <person name="Russell S.L."/>
            <person name="Corbett-Detig R.B."/>
            <person name="Cavanaugh C.M."/>
        </authorList>
    </citation>
    <scope>NUCLEOTIDE SEQUENCE [LARGE SCALE GENOMIC DNA]</scope>
    <source>
        <strain evidence="3">MA-KB16</strain>
    </source>
</reference>
<reference evidence="2 4" key="1">
    <citation type="journal article" date="2014" name="BMC Genomics">
        <title>The genome of the intracellular bacterium of the coastal bivalve, Solemya velum: a blueprint for thriving in and out of symbiosis.</title>
        <authorList>
            <person name="Dmytrenko O."/>
            <person name="Russell S.L."/>
            <person name="Loo W.T."/>
            <person name="Fontanez K.M."/>
            <person name="Liao L."/>
            <person name="Roeselers G."/>
            <person name="Sharma R."/>
            <person name="Stewart F.J."/>
            <person name="Newton I.L."/>
            <person name="Woyke T."/>
            <person name="Wu D."/>
            <person name="Lang J.M."/>
            <person name="Eisen J.A."/>
            <person name="Cavanaugh C.M."/>
        </authorList>
    </citation>
    <scope>NUCLEOTIDE SEQUENCE [LARGE SCALE GENOMIC DNA]</scope>
    <source>
        <strain evidence="2 4">WH</strain>
    </source>
</reference>
<dbReference type="Proteomes" id="UP000030856">
    <property type="component" value="Unassembled WGS sequence"/>
</dbReference>
<dbReference type="PROSITE" id="PS51257">
    <property type="entry name" value="PROKAR_LIPOPROTEIN"/>
    <property type="match status" value="1"/>
</dbReference>
<feature type="signal peptide" evidence="1">
    <location>
        <begin position="1"/>
        <end position="20"/>
    </location>
</feature>